<sequence length="100" mass="11321">MVTQQDYSHEILRLLCLTLNRCLLGESKTSHSSLQARIHKVCARRLCSGGAELIIAAGKRSVRLQNGWTQLSNDPAALQAWRYNDFMEKENGEWHPQRGG</sequence>
<accession>A0A085NLR9</accession>
<dbReference type="EMBL" id="KL367488">
    <property type="protein sequence ID" value="KFD70415.1"/>
    <property type="molecule type" value="Genomic_DNA"/>
</dbReference>
<reference evidence="1" key="1">
    <citation type="journal article" date="2014" name="Nat. Genet.">
        <title>Genome and transcriptome of the porcine whipworm Trichuris suis.</title>
        <authorList>
            <person name="Jex A.R."/>
            <person name="Nejsum P."/>
            <person name="Schwarz E.M."/>
            <person name="Hu L."/>
            <person name="Young N.D."/>
            <person name="Hall R.S."/>
            <person name="Korhonen P.K."/>
            <person name="Liao S."/>
            <person name="Thamsborg S."/>
            <person name="Xia J."/>
            <person name="Xu P."/>
            <person name="Wang S."/>
            <person name="Scheerlinck J.P."/>
            <person name="Hofmann A."/>
            <person name="Sternberg P.W."/>
            <person name="Wang J."/>
            <person name="Gasser R.B."/>
        </authorList>
    </citation>
    <scope>NUCLEOTIDE SEQUENCE [LARGE SCALE GENOMIC DNA]</scope>
    <source>
        <strain evidence="1">DCEP-RM93F</strain>
    </source>
</reference>
<proteinExistence type="predicted"/>
<gene>
    <name evidence="1" type="ORF">M514_08931</name>
</gene>
<organism evidence="1">
    <name type="scientific">Trichuris suis</name>
    <name type="common">pig whipworm</name>
    <dbReference type="NCBI Taxonomy" id="68888"/>
    <lineage>
        <taxon>Eukaryota</taxon>
        <taxon>Metazoa</taxon>
        <taxon>Ecdysozoa</taxon>
        <taxon>Nematoda</taxon>
        <taxon>Enoplea</taxon>
        <taxon>Dorylaimia</taxon>
        <taxon>Trichinellida</taxon>
        <taxon>Trichuridae</taxon>
        <taxon>Trichuris</taxon>
    </lineage>
</organism>
<name>A0A085NLR9_9BILA</name>
<protein>
    <submittedName>
        <fullName evidence="1">Uncharacterized protein</fullName>
    </submittedName>
</protein>
<dbReference type="Proteomes" id="UP000030758">
    <property type="component" value="Unassembled WGS sequence"/>
</dbReference>
<evidence type="ECO:0000313" key="1">
    <source>
        <dbReference type="EMBL" id="KFD70415.1"/>
    </source>
</evidence>
<dbReference type="AlphaFoldDB" id="A0A085NLR9"/>